<gene>
    <name evidence="1" type="ORF">GCM10025778_10370</name>
</gene>
<keyword evidence="2" id="KW-1185">Reference proteome</keyword>
<dbReference type="Proteomes" id="UP001501257">
    <property type="component" value="Unassembled WGS sequence"/>
</dbReference>
<evidence type="ECO:0000313" key="1">
    <source>
        <dbReference type="EMBL" id="GAA5226504.1"/>
    </source>
</evidence>
<dbReference type="RefSeq" id="WP_210099571.1">
    <property type="nucleotide sequence ID" value="NZ_BAABLK010000022.1"/>
</dbReference>
<proteinExistence type="predicted"/>
<sequence length="96" mass="11428">MVFEHIAIDVTGKKQQQKVLLMLNDTASTNRRHERPMWSVFYSRDDFTSRMISTEAFPKMLGYDQDHVSLEDARKIMQSNEYRQLRTLMPSERTDK</sequence>
<accession>A0ABP9TIA8</accession>
<organism evidence="1 2">
    <name type="scientific">Paeniglutamicibacter antarcticus</name>
    <dbReference type="NCBI Taxonomy" id="494023"/>
    <lineage>
        <taxon>Bacteria</taxon>
        <taxon>Bacillati</taxon>
        <taxon>Actinomycetota</taxon>
        <taxon>Actinomycetes</taxon>
        <taxon>Micrococcales</taxon>
        <taxon>Micrococcaceae</taxon>
        <taxon>Paeniglutamicibacter</taxon>
    </lineage>
</organism>
<comment type="caution">
    <text evidence="1">The sequence shown here is derived from an EMBL/GenBank/DDBJ whole genome shotgun (WGS) entry which is preliminary data.</text>
</comment>
<protein>
    <submittedName>
        <fullName evidence="1">Uncharacterized protein</fullName>
    </submittedName>
</protein>
<evidence type="ECO:0000313" key="2">
    <source>
        <dbReference type="Proteomes" id="UP001501257"/>
    </source>
</evidence>
<reference evidence="2" key="1">
    <citation type="journal article" date="2019" name="Int. J. Syst. Evol. Microbiol.">
        <title>The Global Catalogue of Microorganisms (GCM) 10K type strain sequencing project: providing services to taxonomists for standard genome sequencing and annotation.</title>
        <authorList>
            <consortium name="The Broad Institute Genomics Platform"/>
            <consortium name="The Broad Institute Genome Sequencing Center for Infectious Disease"/>
            <person name="Wu L."/>
            <person name="Ma J."/>
        </authorList>
    </citation>
    <scope>NUCLEOTIDE SEQUENCE [LARGE SCALE GENOMIC DNA]</scope>
    <source>
        <strain evidence="2">JCM 18952</strain>
    </source>
</reference>
<name>A0ABP9TIA8_9MICC</name>
<dbReference type="EMBL" id="BAABLK010000022">
    <property type="protein sequence ID" value="GAA5226504.1"/>
    <property type="molecule type" value="Genomic_DNA"/>
</dbReference>